<dbReference type="Pfam" id="PF07589">
    <property type="entry name" value="PEP-CTERM"/>
    <property type="match status" value="1"/>
</dbReference>
<gene>
    <name evidence="2" type="ORF">CSA56_07765</name>
</gene>
<protein>
    <recommendedName>
        <fullName evidence="1">Ice-binding protein C-terminal domain-containing protein</fullName>
    </recommendedName>
</protein>
<proteinExistence type="predicted"/>
<dbReference type="InterPro" id="IPR013424">
    <property type="entry name" value="Ice-binding_C"/>
</dbReference>
<accession>A0A2G6KF19</accession>
<feature type="domain" description="Ice-binding protein C-terminal" evidence="1">
    <location>
        <begin position="2"/>
        <end position="23"/>
    </location>
</feature>
<reference evidence="2 3" key="1">
    <citation type="submission" date="2017-10" db="EMBL/GenBank/DDBJ databases">
        <title>Novel microbial diversity and functional potential in the marine mammal oral microbiome.</title>
        <authorList>
            <person name="Dudek N.K."/>
            <person name="Sun C.L."/>
            <person name="Burstein D."/>
            <person name="Kantor R.S."/>
            <person name="Aliaga Goltsman D.S."/>
            <person name="Bik E.M."/>
            <person name="Thomas B.C."/>
            <person name="Banfield J.F."/>
            <person name="Relman D.A."/>
        </authorList>
    </citation>
    <scope>NUCLEOTIDE SEQUENCE [LARGE SCALE GENOMIC DNA]</scope>
    <source>
        <strain evidence="2">DOLJORAL78_47_16</strain>
    </source>
</reference>
<dbReference type="Proteomes" id="UP000230821">
    <property type="component" value="Unassembled WGS sequence"/>
</dbReference>
<organism evidence="2 3">
    <name type="scientific">candidate division KSB3 bacterium</name>
    <dbReference type="NCBI Taxonomy" id="2044937"/>
    <lineage>
        <taxon>Bacteria</taxon>
        <taxon>candidate division KSB3</taxon>
    </lineage>
</organism>
<comment type="caution">
    <text evidence="2">The sequence shown here is derived from an EMBL/GenBank/DDBJ whole genome shotgun (WGS) entry which is preliminary data.</text>
</comment>
<evidence type="ECO:0000313" key="3">
    <source>
        <dbReference type="Proteomes" id="UP000230821"/>
    </source>
</evidence>
<name>A0A2G6KF19_9BACT</name>
<evidence type="ECO:0000313" key="2">
    <source>
        <dbReference type="EMBL" id="PIE34274.1"/>
    </source>
</evidence>
<dbReference type="AlphaFoldDB" id="A0A2G6KF19"/>
<sequence>MPEPTTLLLFGAGLFGLLALERRAFLRYYASLGDETTGGCCCLHHRNRFLLSLQRINHFSSQRNFC</sequence>
<dbReference type="NCBIfam" id="TIGR02595">
    <property type="entry name" value="PEP_CTERM"/>
    <property type="match status" value="1"/>
</dbReference>
<evidence type="ECO:0000259" key="1">
    <source>
        <dbReference type="Pfam" id="PF07589"/>
    </source>
</evidence>
<dbReference type="EMBL" id="PDSK01000090">
    <property type="protein sequence ID" value="PIE34274.1"/>
    <property type="molecule type" value="Genomic_DNA"/>
</dbReference>